<accession>A0ACC8XCI9</accession>
<dbReference type="Proteomes" id="UP000188605">
    <property type="component" value="Unassembled WGS sequence"/>
</dbReference>
<evidence type="ECO:0000313" key="2">
    <source>
        <dbReference type="Proteomes" id="UP000188605"/>
    </source>
</evidence>
<dbReference type="EMBL" id="LJDB01000052">
    <property type="protein sequence ID" value="ONI40413.1"/>
    <property type="molecule type" value="Genomic_DNA"/>
</dbReference>
<reference evidence="1" key="1">
    <citation type="submission" date="2016-08" db="EMBL/GenBank/DDBJ databases">
        <authorList>
            <person name="Ngugi D.K."/>
            <person name="Miyake S."/>
            <person name="Stingl U."/>
        </authorList>
    </citation>
    <scope>NUCLEOTIDE SEQUENCE</scope>
    <source>
        <strain evidence="1">SCG-B11WGA-EpuloA1</strain>
    </source>
</reference>
<protein>
    <submittedName>
        <fullName evidence="1">Phosphoenolpyruvate--protein phosphotransferase</fullName>
    </submittedName>
</protein>
<comment type="caution">
    <text evidence="1">The sequence shown here is derived from an EMBL/GenBank/DDBJ whole genome shotgun (WGS) entry which is preliminary data.</text>
</comment>
<proteinExistence type="predicted"/>
<evidence type="ECO:0000313" key="1">
    <source>
        <dbReference type="EMBL" id="ONI40413.1"/>
    </source>
</evidence>
<keyword evidence="2" id="KW-1185">Reference proteome</keyword>
<organism evidence="1 2">
    <name type="scientific">Candidatus Epulonipiscium fishelsonii</name>
    <dbReference type="NCBI Taxonomy" id="77094"/>
    <lineage>
        <taxon>Bacteria</taxon>
        <taxon>Bacillati</taxon>
        <taxon>Bacillota</taxon>
        <taxon>Clostridia</taxon>
        <taxon>Lachnospirales</taxon>
        <taxon>Lachnospiraceae</taxon>
        <taxon>Candidatus Epulonipiscium</taxon>
    </lineage>
</organism>
<name>A0ACC8XCI9_9FIRM</name>
<sequence length="567" mass="63231">MVLNGIGASKGVAIGKVFIKKEFVREVSLEKITDIDKEIKVFEDAKKVAIEELQVLYDKAVATVGEKHAKIFEVHQMLTDDLDLYDEVVKEITLNKCNAAYAVQEAGKTMANIFNMMNDEYMKERATDVYDITNRIIEVITGVRPISLADLTEPVVVISHDLYPSDTIQMNKEFVLGFVTEVGGKVSHSAILARTMQIPAILGIEKVATTLCDQDTIILDGESGQLIVNPDPETLNLWKEKQSQYKAYLKELKDLAGTPNRTKDGVHIELNANIGSVNDIAAVLENDTKGIGLFRSEFLYMDSPEMPTEQTQFEAYKEVLEAMEDRVIVRTLDIGGDKSLPYLDIPAEDNPFLGYRAIRICLDKQDIFKIQLRALLRASVYGKLGIMFPMIATVNELKKAKEILEQCKKDLVSEGVKVSNDIEIGMMIETPAAVMVTDLLAKDVDFFSIGTNDLTQYTIAVDRMNSKIADLYDSRNLSVLRMIKTTVDNAHANNVWVGICGESAADTELTELYLAIGIDELSVTPSSIFEVRKKIQELTVSSAKKSALYKQLKVKKKIKLSNFLKKS</sequence>
<gene>
    <name evidence="1" type="ORF">AN396_06285</name>
</gene>